<dbReference type="AlphaFoldDB" id="A0A2B7WUS2"/>
<reference evidence="4 5" key="1">
    <citation type="submission" date="2017-10" db="EMBL/GenBank/DDBJ databases">
        <title>Comparative genomics in systemic dimorphic fungi from Ajellomycetaceae.</title>
        <authorList>
            <person name="Munoz J.F."/>
            <person name="Mcewen J.G."/>
            <person name="Clay O.K."/>
            <person name="Cuomo C.A."/>
        </authorList>
    </citation>
    <scope>NUCLEOTIDE SEQUENCE [LARGE SCALE GENOMIC DNA]</scope>
    <source>
        <strain evidence="4 5">UAMH130</strain>
    </source>
</reference>
<keyword evidence="2" id="KW-0732">Signal</keyword>
<dbReference type="PANTHER" id="PTHR38118">
    <property type="entry name" value="ANCHORED CELL WALL PROTEIN 11-RELATED"/>
    <property type="match status" value="1"/>
</dbReference>
<feature type="signal peptide" evidence="2">
    <location>
        <begin position="1"/>
        <end position="19"/>
    </location>
</feature>
<proteinExistence type="predicted"/>
<protein>
    <recommendedName>
        <fullName evidence="3">DUF7707 domain-containing protein</fullName>
    </recommendedName>
</protein>
<comment type="caution">
    <text evidence="4">The sequence shown here is derived from an EMBL/GenBank/DDBJ whole genome shotgun (WGS) entry which is preliminary data.</text>
</comment>
<evidence type="ECO:0000259" key="3">
    <source>
        <dbReference type="Pfam" id="PF24808"/>
    </source>
</evidence>
<dbReference type="OrthoDB" id="2121879at2759"/>
<dbReference type="EMBL" id="PDNC01000084">
    <property type="protein sequence ID" value="PGH00546.1"/>
    <property type="molecule type" value="Genomic_DNA"/>
</dbReference>
<sequence>MLLSATVFALSLLVTGIRAQSFNPGSISNELKLSWCDAQTAACPSVCKSFASVNKCSVSDLTYTCTCGDGTTPDLTKYKSTIPYFICTESYAQCIQSHPDDLTGQRACKAEQAKCLGTLDPFKSPENGSAATKSQKQAATGASNPTPTKEPKKPKEPKEPKEPKKPKEGDDGDDGDESAASALHVAGDSSVGILVAVLIAASSLFA</sequence>
<dbReference type="Pfam" id="PF24808">
    <property type="entry name" value="DUF7707"/>
    <property type="match status" value="1"/>
</dbReference>
<feature type="compositionally biased region" description="Polar residues" evidence="1">
    <location>
        <begin position="126"/>
        <end position="147"/>
    </location>
</feature>
<dbReference type="Proteomes" id="UP000224080">
    <property type="component" value="Unassembled WGS sequence"/>
</dbReference>
<gene>
    <name evidence="4" type="ORF">GX51_05761</name>
</gene>
<accession>A0A2B7WUS2</accession>
<keyword evidence="5" id="KW-1185">Reference proteome</keyword>
<organism evidence="4 5">
    <name type="scientific">Blastomyces parvus</name>
    <dbReference type="NCBI Taxonomy" id="2060905"/>
    <lineage>
        <taxon>Eukaryota</taxon>
        <taxon>Fungi</taxon>
        <taxon>Dikarya</taxon>
        <taxon>Ascomycota</taxon>
        <taxon>Pezizomycotina</taxon>
        <taxon>Eurotiomycetes</taxon>
        <taxon>Eurotiomycetidae</taxon>
        <taxon>Onygenales</taxon>
        <taxon>Ajellomycetaceae</taxon>
        <taxon>Blastomyces</taxon>
    </lineage>
</organism>
<feature type="chain" id="PRO_5013197011" description="DUF7707 domain-containing protein" evidence="2">
    <location>
        <begin position="20"/>
        <end position="206"/>
    </location>
</feature>
<dbReference type="InterPro" id="IPR056124">
    <property type="entry name" value="DUF7707"/>
</dbReference>
<evidence type="ECO:0000256" key="1">
    <source>
        <dbReference type="SAM" id="MobiDB-lite"/>
    </source>
</evidence>
<evidence type="ECO:0000313" key="5">
    <source>
        <dbReference type="Proteomes" id="UP000224080"/>
    </source>
</evidence>
<evidence type="ECO:0000313" key="4">
    <source>
        <dbReference type="EMBL" id="PGH00546.1"/>
    </source>
</evidence>
<name>A0A2B7WUS2_9EURO</name>
<evidence type="ECO:0000256" key="2">
    <source>
        <dbReference type="SAM" id="SignalP"/>
    </source>
</evidence>
<feature type="region of interest" description="Disordered" evidence="1">
    <location>
        <begin position="126"/>
        <end position="183"/>
    </location>
</feature>
<feature type="compositionally biased region" description="Basic and acidic residues" evidence="1">
    <location>
        <begin position="149"/>
        <end position="169"/>
    </location>
</feature>
<feature type="domain" description="DUF7707" evidence="3">
    <location>
        <begin position="21"/>
        <end position="120"/>
    </location>
</feature>
<dbReference type="PANTHER" id="PTHR38118:SF2">
    <property type="entry name" value="CDP-ALCOHOL PHOSPHATIDYLTRANSFERASE PROTEIN"/>
    <property type="match status" value="1"/>
</dbReference>